<evidence type="ECO:0000256" key="1">
    <source>
        <dbReference type="ARBA" id="ARBA00022793"/>
    </source>
</evidence>
<reference evidence="4 5" key="1">
    <citation type="submission" date="2024-11" db="EMBL/GenBank/DDBJ databases">
        <title>Adaptive evolution of stress response genes in parasites aligns with host niche diversity.</title>
        <authorList>
            <person name="Hahn C."/>
            <person name="Resl P."/>
        </authorList>
    </citation>
    <scope>NUCLEOTIDE SEQUENCE [LARGE SCALE GENOMIC DNA]</scope>
    <source>
        <strain evidence="4">EGGRZ-B1_66</strain>
        <tissue evidence="4">Body</tissue>
    </source>
</reference>
<organism evidence="4 5">
    <name type="scientific">Cichlidogyrus casuarinus</name>
    <dbReference type="NCBI Taxonomy" id="1844966"/>
    <lineage>
        <taxon>Eukaryota</taxon>
        <taxon>Metazoa</taxon>
        <taxon>Spiralia</taxon>
        <taxon>Lophotrochozoa</taxon>
        <taxon>Platyhelminthes</taxon>
        <taxon>Monogenea</taxon>
        <taxon>Monopisthocotylea</taxon>
        <taxon>Dactylogyridea</taxon>
        <taxon>Ancyrocephalidae</taxon>
        <taxon>Cichlidogyrus</taxon>
    </lineage>
</organism>
<sequence>TSAVITEEQNECEEQKEENQRPRRFQVLRSKLSRRNLMNRKTTENLGSIKKRTSMPVITESSVYEDNHFEIPIEQNYGDLFGEFNFGSTIVLIFEAPKNSFTFNCKVGQKIRVGEALGVKTQNVV</sequence>
<dbReference type="PANTHER" id="PTHR10067:SF6">
    <property type="entry name" value="PHOSPHATIDYLSERINE DECARBOXYLASE PROENZYME, MITOCHONDRIAL"/>
    <property type="match status" value="1"/>
</dbReference>
<dbReference type="EMBL" id="JBJKFK010000370">
    <property type="protein sequence ID" value="KAL3317532.1"/>
    <property type="molecule type" value="Genomic_DNA"/>
</dbReference>
<keyword evidence="1" id="KW-0210">Decarboxylase</keyword>
<feature type="non-terminal residue" evidence="4">
    <location>
        <position position="1"/>
    </location>
</feature>
<protein>
    <recommendedName>
        <fullName evidence="6">Phosphatidylserine decarboxylase</fullName>
    </recommendedName>
</protein>
<evidence type="ECO:0000313" key="5">
    <source>
        <dbReference type="Proteomes" id="UP001626550"/>
    </source>
</evidence>
<comment type="caution">
    <text evidence="4">The sequence shown here is derived from an EMBL/GenBank/DDBJ whole genome shotgun (WGS) entry which is preliminary data.</text>
</comment>
<dbReference type="Pfam" id="PF02666">
    <property type="entry name" value="PS_Dcarbxylase"/>
    <property type="match status" value="1"/>
</dbReference>
<dbReference type="InterPro" id="IPR003817">
    <property type="entry name" value="PS_Dcarbxylase"/>
</dbReference>
<evidence type="ECO:0000256" key="2">
    <source>
        <dbReference type="ARBA" id="ARBA00023239"/>
    </source>
</evidence>
<keyword evidence="2" id="KW-0456">Lyase</keyword>
<dbReference type="AlphaFoldDB" id="A0ABD2QE45"/>
<gene>
    <name evidence="4" type="ORF">Ciccas_003808</name>
</gene>
<accession>A0ABD2QE45</accession>
<dbReference type="GO" id="GO:0016831">
    <property type="term" value="F:carboxy-lyase activity"/>
    <property type="evidence" value="ECO:0007669"/>
    <property type="project" value="UniProtKB-KW"/>
</dbReference>
<evidence type="ECO:0008006" key="6">
    <source>
        <dbReference type="Google" id="ProtNLM"/>
    </source>
</evidence>
<dbReference type="PANTHER" id="PTHR10067">
    <property type="entry name" value="PHOSPHATIDYLSERINE DECARBOXYLASE"/>
    <property type="match status" value="1"/>
</dbReference>
<evidence type="ECO:0000256" key="3">
    <source>
        <dbReference type="SAM" id="MobiDB-lite"/>
    </source>
</evidence>
<feature type="region of interest" description="Disordered" evidence="3">
    <location>
        <begin position="1"/>
        <end position="25"/>
    </location>
</feature>
<evidence type="ECO:0000313" key="4">
    <source>
        <dbReference type="EMBL" id="KAL3317532.1"/>
    </source>
</evidence>
<keyword evidence="5" id="KW-1185">Reference proteome</keyword>
<proteinExistence type="predicted"/>
<name>A0ABD2QE45_9PLAT</name>
<dbReference type="Proteomes" id="UP001626550">
    <property type="component" value="Unassembled WGS sequence"/>
</dbReference>